<dbReference type="SUPFAM" id="SSF54506">
    <property type="entry name" value="Diaminopimelate epimerase-like"/>
    <property type="match status" value="1"/>
</dbReference>
<keyword evidence="4" id="KW-1185">Reference proteome</keyword>
<dbReference type="GO" id="GO:0005829">
    <property type="term" value="C:cytosol"/>
    <property type="evidence" value="ECO:0007669"/>
    <property type="project" value="TreeGrafter"/>
</dbReference>
<comment type="caution">
    <text evidence="3">The sequence shown here is derived from an EMBL/GenBank/DDBJ whole genome shotgun (WGS) entry which is preliminary data.</text>
</comment>
<dbReference type="Gene3D" id="3.10.310.10">
    <property type="entry name" value="Diaminopimelate Epimerase, Chain A, domain 1"/>
    <property type="match status" value="1"/>
</dbReference>
<dbReference type="PANTHER" id="PTHR31689">
    <property type="entry name" value="DIAMINOPIMELATE EPIMERASE, CHLOROPLASTIC"/>
    <property type="match status" value="1"/>
</dbReference>
<protein>
    <submittedName>
        <fullName evidence="3">Uncharacterized protein</fullName>
    </submittedName>
</protein>
<evidence type="ECO:0000256" key="2">
    <source>
        <dbReference type="ARBA" id="ARBA00023235"/>
    </source>
</evidence>
<name>A0AAN7M3Y8_TRANT</name>
<evidence type="ECO:0000313" key="3">
    <source>
        <dbReference type="EMBL" id="KAK4798780.1"/>
    </source>
</evidence>
<sequence>MGEPILKASDVPTRLFPNNDQSVLKSIREVDGVSWDATCVSMGNPHCATFGNKDSQLNPVIISPKCEHREMFPTRTNTEFVQVFSKSHLKMREQHLPVAQRHVQWWLQQFLRGELEEIVPLIYPEATRRPLEIEWRAADNHVYMTGPAEAVFYGSAFLCCYGGPPETLEDDGMIILDILIVTWSL</sequence>
<comment type="similarity">
    <text evidence="1">Belongs to the diaminopimelate epimerase family.</text>
</comment>
<evidence type="ECO:0000313" key="4">
    <source>
        <dbReference type="Proteomes" id="UP001346149"/>
    </source>
</evidence>
<dbReference type="GO" id="GO:0008837">
    <property type="term" value="F:diaminopimelate epimerase activity"/>
    <property type="evidence" value="ECO:0007669"/>
    <property type="project" value="InterPro"/>
</dbReference>
<gene>
    <name evidence="3" type="ORF">SAY86_031106</name>
</gene>
<dbReference type="EMBL" id="JAXQNO010000005">
    <property type="protein sequence ID" value="KAK4798780.1"/>
    <property type="molecule type" value="Genomic_DNA"/>
</dbReference>
<proteinExistence type="inferred from homology"/>
<dbReference type="PANTHER" id="PTHR31689:SF0">
    <property type="entry name" value="DIAMINOPIMELATE EPIMERASE"/>
    <property type="match status" value="1"/>
</dbReference>
<dbReference type="Proteomes" id="UP001346149">
    <property type="component" value="Unassembled WGS sequence"/>
</dbReference>
<dbReference type="AlphaFoldDB" id="A0AAN7M3Y8"/>
<reference evidence="3 4" key="1">
    <citation type="journal article" date="2023" name="Hortic Res">
        <title>Pangenome of water caltrop reveals structural variations and asymmetric subgenome divergence after allopolyploidization.</title>
        <authorList>
            <person name="Zhang X."/>
            <person name="Chen Y."/>
            <person name="Wang L."/>
            <person name="Yuan Y."/>
            <person name="Fang M."/>
            <person name="Shi L."/>
            <person name="Lu R."/>
            <person name="Comes H.P."/>
            <person name="Ma Y."/>
            <person name="Chen Y."/>
            <person name="Huang G."/>
            <person name="Zhou Y."/>
            <person name="Zheng Z."/>
            <person name="Qiu Y."/>
        </authorList>
    </citation>
    <scope>NUCLEOTIDE SEQUENCE [LARGE SCALE GENOMIC DNA]</scope>
    <source>
        <strain evidence="3">F231</strain>
    </source>
</reference>
<organism evidence="3 4">
    <name type="scientific">Trapa natans</name>
    <name type="common">Water chestnut</name>
    <dbReference type="NCBI Taxonomy" id="22666"/>
    <lineage>
        <taxon>Eukaryota</taxon>
        <taxon>Viridiplantae</taxon>
        <taxon>Streptophyta</taxon>
        <taxon>Embryophyta</taxon>
        <taxon>Tracheophyta</taxon>
        <taxon>Spermatophyta</taxon>
        <taxon>Magnoliopsida</taxon>
        <taxon>eudicotyledons</taxon>
        <taxon>Gunneridae</taxon>
        <taxon>Pentapetalae</taxon>
        <taxon>rosids</taxon>
        <taxon>malvids</taxon>
        <taxon>Myrtales</taxon>
        <taxon>Lythraceae</taxon>
        <taxon>Trapa</taxon>
    </lineage>
</organism>
<dbReference type="GO" id="GO:0009089">
    <property type="term" value="P:lysine biosynthetic process via diaminopimelate"/>
    <property type="evidence" value="ECO:0007669"/>
    <property type="project" value="InterPro"/>
</dbReference>
<keyword evidence="2" id="KW-0413">Isomerase</keyword>
<evidence type="ECO:0000256" key="1">
    <source>
        <dbReference type="ARBA" id="ARBA00010219"/>
    </source>
</evidence>
<accession>A0AAN7M3Y8</accession>
<dbReference type="InterPro" id="IPR001653">
    <property type="entry name" value="DAP_epimerase_DapF"/>
</dbReference>